<evidence type="ECO:0000256" key="1">
    <source>
        <dbReference type="ARBA" id="ARBA00022722"/>
    </source>
</evidence>
<proteinExistence type="predicted"/>
<dbReference type="PANTHER" id="PTHR13522">
    <property type="entry name" value="U6 SNRNA PHOSPHODIESTERASE 1"/>
    <property type="match status" value="1"/>
</dbReference>
<keyword evidence="8" id="KW-1185">Reference proteome</keyword>
<dbReference type="EMBL" id="AGSI01000001">
    <property type="protein sequence ID" value="EIE27076.1"/>
    <property type="molecule type" value="Genomic_DNA"/>
</dbReference>
<keyword evidence="4" id="KW-0539">Nucleus</keyword>
<evidence type="ECO:0000313" key="7">
    <source>
        <dbReference type="EMBL" id="EIE27076.1"/>
    </source>
</evidence>
<dbReference type="PANTHER" id="PTHR13522:SF3">
    <property type="entry name" value="U6 SNRNA PHOSPHODIESTERASE 1"/>
    <property type="match status" value="1"/>
</dbReference>
<evidence type="ECO:0000313" key="8">
    <source>
        <dbReference type="Proteomes" id="UP000007264"/>
    </source>
</evidence>
<evidence type="ECO:0000256" key="6">
    <source>
        <dbReference type="ARBA" id="ARBA00030030"/>
    </source>
</evidence>
<accession>I0Z8V7</accession>
<sequence>MTVTMKITVPEACLAGLEASLQECKRSISDLHPTIDAALPKTKSGFKAPFVQATYHLSLSRVVAVHYPQIQPLIASLKQHLSKTQRFKVSFGRLEAFENDDKTRSFLSILVDQGFDQVCRAVRRTNRAFAEHGLQQFHKDPRPHVSLMWALGSTSQRLVTLSQEVQTGLGLALQEHPWECNVSKIECRVGQRIYAVWEAIGS</sequence>
<dbReference type="SUPFAM" id="SSF55144">
    <property type="entry name" value="LigT-like"/>
    <property type="match status" value="1"/>
</dbReference>
<dbReference type="AlphaFoldDB" id="I0Z8V7"/>
<keyword evidence="1" id="KW-0540">Nuclease</keyword>
<dbReference type="KEGG" id="csl:COCSUDRAFT_45724"/>
<evidence type="ECO:0000256" key="4">
    <source>
        <dbReference type="ARBA" id="ARBA00023242"/>
    </source>
</evidence>
<dbReference type="STRING" id="574566.I0Z8V7"/>
<keyword evidence="3" id="KW-0456">Lyase</keyword>
<dbReference type="InterPro" id="IPR027521">
    <property type="entry name" value="Usb1"/>
</dbReference>
<keyword evidence="2" id="KW-0378">Hydrolase</keyword>
<protein>
    <recommendedName>
        <fullName evidence="5">U6 snRNA phosphodiesterase 1</fullName>
    </recommendedName>
    <alternativeName>
        <fullName evidence="6">3'-5' RNA exonuclease USB1</fullName>
    </alternativeName>
</protein>
<dbReference type="Gene3D" id="3.90.1140.10">
    <property type="entry name" value="Cyclic phosphodiesterase"/>
    <property type="match status" value="1"/>
</dbReference>
<dbReference type="GO" id="GO:0000175">
    <property type="term" value="F:3'-5'-RNA exonuclease activity"/>
    <property type="evidence" value="ECO:0007669"/>
    <property type="project" value="TreeGrafter"/>
</dbReference>
<evidence type="ECO:0000256" key="5">
    <source>
        <dbReference type="ARBA" id="ARBA00029543"/>
    </source>
</evidence>
<comment type="caution">
    <text evidence="7">The sequence shown here is derived from an EMBL/GenBank/DDBJ whole genome shotgun (WGS) entry which is preliminary data.</text>
</comment>
<dbReference type="OrthoDB" id="544844at2759"/>
<dbReference type="Pfam" id="PF09749">
    <property type="entry name" value="HVSL"/>
    <property type="match status" value="1"/>
</dbReference>
<dbReference type="GO" id="GO:0016829">
    <property type="term" value="F:lyase activity"/>
    <property type="evidence" value="ECO:0007669"/>
    <property type="project" value="UniProtKB-KW"/>
</dbReference>
<dbReference type="GeneID" id="17045091"/>
<organism evidence="7 8">
    <name type="scientific">Coccomyxa subellipsoidea (strain C-169)</name>
    <name type="common">Green microalga</name>
    <dbReference type="NCBI Taxonomy" id="574566"/>
    <lineage>
        <taxon>Eukaryota</taxon>
        <taxon>Viridiplantae</taxon>
        <taxon>Chlorophyta</taxon>
        <taxon>core chlorophytes</taxon>
        <taxon>Trebouxiophyceae</taxon>
        <taxon>Trebouxiophyceae incertae sedis</taxon>
        <taxon>Coccomyxaceae</taxon>
        <taxon>Coccomyxa</taxon>
        <taxon>Coccomyxa subellipsoidea</taxon>
    </lineage>
</organism>
<dbReference type="InterPro" id="IPR009097">
    <property type="entry name" value="Cyclic_Pdiesterase"/>
</dbReference>
<dbReference type="eggNOG" id="KOG3102">
    <property type="taxonomic scope" value="Eukaryota"/>
</dbReference>
<gene>
    <name evidence="7" type="ORF">COCSUDRAFT_45724</name>
</gene>
<dbReference type="RefSeq" id="XP_005651620.1">
    <property type="nucleotide sequence ID" value="XM_005651563.1"/>
</dbReference>
<dbReference type="GO" id="GO:0005634">
    <property type="term" value="C:nucleus"/>
    <property type="evidence" value="ECO:0007669"/>
    <property type="project" value="TreeGrafter"/>
</dbReference>
<name>I0Z8V7_COCSC</name>
<dbReference type="GO" id="GO:0034477">
    <property type="term" value="P:U6 snRNA 3'-end processing"/>
    <property type="evidence" value="ECO:0007669"/>
    <property type="project" value="InterPro"/>
</dbReference>
<reference evidence="7 8" key="1">
    <citation type="journal article" date="2012" name="Genome Biol.">
        <title>The genome of the polar eukaryotic microalga coccomyxa subellipsoidea reveals traits of cold adaptation.</title>
        <authorList>
            <person name="Blanc G."/>
            <person name="Agarkova I."/>
            <person name="Grimwood J."/>
            <person name="Kuo A."/>
            <person name="Brueggeman A."/>
            <person name="Dunigan D."/>
            <person name="Gurnon J."/>
            <person name="Ladunga I."/>
            <person name="Lindquist E."/>
            <person name="Lucas S."/>
            <person name="Pangilinan J."/>
            <person name="Proschold T."/>
            <person name="Salamov A."/>
            <person name="Schmutz J."/>
            <person name="Weeks D."/>
            <person name="Yamada T."/>
            <person name="Claverie J.M."/>
            <person name="Grigoriev I."/>
            <person name="Van Etten J."/>
            <person name="Lomsadze A."/>
            <person name="Borodovsky M."/>
        </authorList>
    </citation>
    <scope>NUCLEOTIDE SEQUENCE [LARGE SCALE GENOMIC DNA]</scope>
    <source>
        <strain evidence="7 8">C-169</strain>
    </source>
</reference>
<evidence type="ECO:0000256" key="2">
    <source>
        <dbReference type="ARBA" id="ARBA00022801"/>
    </source>
</evidence>
<evidence type="ECO:0000256" key="3">
    <source>
        <dbReference type="ARBA" id="ARBA00023239"/>
    </source>
</evidence>
<dbReference type="Proteomes" id="UP000007264">
    <property type="component" value="Unassembled WGS sequence"/>
</dbReference>